<gene>
    <name evidence="6" type="primary">xseB</name>
    <name evidence="8" type="ORF">EDD71_105119</name>
</gene>
<dbReference type="OrthoDB" id="9798666at2"/>
<evidence type="ECO:0000313" key="8">
    <source>
        <dbReference type="EMBL" id="TDT61939.1"/>
    </source>
</evidence>
<dbReference type="GO" id="GO:0005829">
    <property type="term" value="C:cytosol"/>
    <property type="evidence" value="ECO:0007669"/>
    <property type="project" value="TreeGrafter"/>
</dbReference>
<comment type="similarity">
    <text evidence="1 6">Belongs to the XseB family.</text>
</comment>
<keyword evidence="7" id="KW-0175">Coiled coil</keyword>
<accession>A0A4V3ETI1</accession>
<comment type="catalytic activity">
    <reaction evidence="6">
        <text>Exonucleolytic cleavage in either 5'- to 3'- or 3'- to 5'-direction to yield nucleoside 5'-phosphates.</text>
        <dbReference type="EC" id="3.1.11.6"/>
    </reaction>
</comment>
<dbReference type="NCBIfam" id="TIGR01280">
    <property type="entry name" value="xseB"/>
    <property type="match status" value="1"/>
</dbReference>
<comment type="function">
    <text evidence="6">Bidirectionally degrades single-stranded DNA into large acid-insoluble oligonucleotides, which are then degraded further into small acid-soluble oligonucleotides.</text>
</comment>
<dbReference type="HAMAP" id="MF_00337">
    <property type="entry name" value="Exonuc_7_S"/>
    <property type="match status" value="1"/>
</dbReference>
<dbReference type="GO" id="GO:0006308">
    <property type="term" value="P:DNA catabolic process"/>
    <property type="evidence" value="ECO:0007669"/>
    <property type="project" value="UniProtKB-UniRule"/>
</dbReference>
<evidence type="ECO:0000256" key="5">
    <source>
        <dbReference type="ARBA" id="ARBA00022839"/>
    </source>
</evidence>
<protein>
    <recommendedName>
        <fullName evidence="6">Exodeoxyribonuclease 7 small subunit</fullName>
        <ecNumber evidence="6">3.1.11.6</ecNumber>
    </recommendedName>
    <alternativeName>
        <fullName evidence="6">Exodeoxyribonuclease VII small subunit</fullName>
        <shortName evidence="6">Exonuclease VII small subunit</shortName>
    </alternativeName>
</protein>
<comment type="caution">
    <text evidence="8">The sequence shown here is derived from an EMBL/GenBank/DDBJ whole genome shotgun (WGS) entry which is preliminary data.</text>
</comment>
<sequence length="80" mass="9318">MATRKKNMKFEEAIQRLEEIVNVIEDDSLSLEESIKIFQEGMELAAICNKKLDEAERRISVIMKGENNNLTEEDFIPEEE</sequence>
<keyword evidence="4 6" id="KW-0378">Hydrolase</keyword>
<evidence type="ECO:0000256" key="1">
    <source>
        <dbReference type="ARBA" id="ARBA00009998"/>
    </source>
</evidence>
<reference evidence="8 9" key="1">
    <citation type="submission" date="2019-03" db="EMBL/GenBank/DDBJ databases">
        <title>Genomic Encyclopedia of Type Strains, Phase IV (KMG-IV): sequencing the most valuable type-strain genomes for metagenomic binning, comparative biology and taxonomic classification.</title>
        <authorList>
            <person name="Goeker M."/>
        </authorList>
    </citation>
    <scope>NUCLEOTIDE SEQUENCE [LARGE SCALE GENOMIC DNA]</scope>
    <source>
        <strain evidence="8 9">DSM 24455</strain>
    </source>
</reference>
<dbReference type="SUPFAM" id="SSF116842">
    <property type="entry name" value="XseB-like"/>
    <property type="match status" value="1"/>
</dbReference>
<evidence type="ECO:0000256" key="6">
    <source>
        <dbReference type="HAMAP-Rule" id="MF_00337"/>
    </source>
</evidence>
<dbReference type="RefSeq" id="WP_133627570.1">
    <property type="nucleotide sequence ID" value="NZ_SOAZ01000005.1"/>
</dbReference>
<dbReference type="PANTHER" id="PTHR34137">
    <property type="entry name" value="EXODEOXYRIBONUCLEASE 7 SMALL SUBUNIT"/>
    <property type="match status" value="1"/>
</dbReference>
<feature type="coiled-coil region" evidence="7">
    <location>
        <begin position="7"/>
        <end position="34"/>
    </location>
</feature>
<keyword evidence="9" id="KW-1185">Reference proteome</keyword>
<dbReference type="Pfam" id="PF02609">
    <property type="entry name" value="Exonuc_VII_S"/>
    <property type="match status" value="1"/>
</dbReference>
<dbReference type="PANTHER" id="PTHR34137:SF1">
    <property type="entry name" value="EXODEOXYRIBONUCLEASE 7 SMALL SUBUNIT"/>
    <property type="match status" value="1"/>
</dbReference>
<comment type="subcellular location">
    <subcellularLocation>
        <location evidence="6">Cytoplasm</location>
    </subcellularLocation>
</comment>
<dbReference type="EMBL" id="SOAZ01000005">
    <property type="protein sequence ID" value="TDT61939.1"/>
    <property type="molecule type" value="Genomic_DNA"/>
</dbReference>
<evidence type="ECO:0000256" key="2">
    <source>
        <dbReference type="ARBA" id="ARBA00022490"/>
    </source>
</evidence>
<name>A0A4V3ETI1_9CLOT</name>
<keyword evidence="2 6" id="KW-0963">Cytoplasm</keyword>
<dbReference type="Proteomes" id="UP000295325">
    <property type="component" value="Unassembled WGS sequence"/>
</dbReference>
<dbReference type="EC" id="3.1.11.6" evidence="6"/>
<evidence type="ECO:0000313" key="9">
    <source>
        <dbReference type="Proteomes" id="UP000295325"/>
    </source>
</evidence>
<organism evidence="8 9">
    <name type="scientific">Fonticella tunisiensis</name>
    <dbReference type="NCBI Taxonomy" id="1096341"/>
    <lineage>
        <taxon>Bacteria</taxon>
        <taxon>Bacillati</taxon>
        <taxon>Bacillota</taxon>
        <taxon>Clostridia</taxon>
        <taxon>Eubacteriales</taxon>
        <taxon>Clostridiaceae</taxon>
        <taxon>Fonticella</taxon>
    </lineage>
</organism>
<dbReference type="PIRSF" id="PIRSF006488">
    <property type="entry name" value="Exonuc_VII_S"/>
    <property type="match status" value="1"/>
</dbReference>
<keyword evidence="3 6" id="KW-0540">Nuclease</keyword>
<comment type="subunit">
    <text evidence="6">Heterooligomer composed of large and small subunits.</text>
</comment>
<dbReference type="InterPro" id="IPR037004">
    <property type="entry name" value="Exonuc_VII_ssu_sf"/>
</dbReference>
<dbReference type="InterPro" id="IPR003761">
    <property type="entry name" value="Exonuc_VII_S"/>
</dbReference>
<evidence type="ECO:0000256" key="3">
    <source>
        <dbReference type="ARBA" id="ARBA00022722"/>
    </source>
</evidence>
<evidence type="ECO:0000256" key="4">
    <source>
        <dbReference type="ARBA" id="ARBA00022801"/>
    </source>
</evidence>
<dbReference type="GO" id="GO:0008855">
    <property type="term" value="F:exodeoxyribonuclease VII activity"/>
    <property type="evidence" value="ECO:0007669"/>
    <property type="project" value="UniProtKB-UniRule"/>
</dbReference>
<proteinExistence type="inferred from homology"/>
<keyword evidence="5 6" id="KW-0269">Exonuclease</keyword>
<dbReference type="AlphaFoldDB" id="A0A4V3ETI1"/>
<dbReference type="Gene3D" id="1.10.287.1040">
    <property type="entry name" value="Exonuclease VII, small subunit"/>
    <property type="match status" value="1"/>
</dbReference>
<dbReference type="GO" id="GO:0009318">
    <property type="term" value="C:exodeoxyribonuclease VII complex"/>
    <property type="evidence" value="ECO:0007669"/>
    <property type="project" value="UniProtKB-UniRule"/>
</dbReference>
<evidence type="ECO:0000256" key="7">
    <source>
        <dbReference type="SAM" id="Coils"/>
    </source>
</evidence>